<evidence type="ECO:0000256" key="3">
    <source>
        <dbReference type="ARBA" id="ARBA00004947"/>
    </source>
</evidence>
<organism evidence="12 13">
    <name type="scientific">Marinobacterium mangrovicola</name>
    <dbReference type="NCBI Taxonomy" id="1476959"/>
    <lineage>
        <taxon>Bacteria</taxon>
        <taxon>Pseudomonadati</taxon>
        <taxon>Pseudomonadota</taxon>
        <taxon>Gammaproteobacteria</taxon>
        <taxon>Oceanospirillales</taxon>
        <taxon>Oceanospirillaceae</taxon>
        <taxon>Marinobacterium</taxon>
    </lineage>
</organism>
<evidence type="ECO:0000256" key="4">
    <source>
        <dbReference type="ARBA" id="ARBA00007637"/>
    </source>
</evidence>
<dbReference type="UniPathway" id="UPA00214"/>
<dbReference type="PANTHER" id="PTHR43725">
    <property type="entry name" value="UDP-GLUCOSE 4-EPIMERASE"/>
    <property type="match status" value="1"/>
</dbReference>
<evidence type="ECO:0000256" key="9">
    <source>
        <dbReference type="ARBA" id="ARBA00023277"/>
    </source>
</evidence>
<dbReference type="PANTHER" id="PTHR43725:SF53">
    <property type="entry name" value="UDP-ARABINOSE 4-EPIMERASE 1"/>
    <property type="match status" value="1"/>
</dbReference>
<sequence length="334" mass="36521">MKVLVVGGAGYIGSHMVKRLARSGHEVVVLDNLTTGRRSLAQYGKLIVGDLGDPALLERLFREYEFDGVMHFAASSLVGESVSDPSKYYQNNVACTITLLDAMVRNGIKHFIFSSTAATFGEPVYTPIDEAHPQEPINPYGASKLMLERILKDYAFAYGLNSVSLRYFNACGADPDGELGECHDPETHLIPLVLQAASGRRKSITVFGRDYATEDGTCVRDYIHIEDLCSAHALALEALVSGKKSGAIAYNLGNGSGYSVQAVIDAARQVVIKTGHTFIVEEGQRRPGDPAILVADAGRARTELGWYPQYEDLQTIIEHAWHWEQKQASDVLCN</sequence>
<comment type="pathway">
    <text evidence="3 10">Carbohydrate metabolism; galactose metabolism.</text>
</comment>
<dbReference type="OrthoDB" id="9803010at2"/>
<accession>A0A4V2PE12</accession>
<dbReference type="InterPro" id="IPR001509">
    <property type="entry name" value="Epimerase_deHydtase"/>
</dbReference>
<keyword evidence="8 10" id="KW-0413">Isomerase</keyword>
<dbReference type="AlphaFoldDB" id="A0A4V2PE12"/>
<dbReference type="Gene3D" id="3.90.25.10">
    <property type="entry name" value="UDP-galactose 4-epimerase, domain 1"/>
    <property type="match status" value="1"/>
</dbReference>
<evidence type="ECO:0000256" key="5">
    <source>
        <dbReference type="ARBA" id="ARBA00013189"/>
    </source>
</evidence>
<protein>
    <recommendedName>
        <fullName evidence="6 10">UDP-glucose 4-epimerase</fullName>
        <ecNumber evidence="5 10">5.1.3.2</ecNumber>
    </recommendedName>
</protein>
<dbReference type="NCBIfam" id="TIGR01179">
    <property type="entry name" value="galE"/>
    <property type="match status" value="1"/>
</dbReference>
<evidence type="ECO:0000259" key="11">
    <source>
        <dbReference type="Pfam" id="PF01370"/>
    </source>
</evidence>
<dbReference type="Gene3D" id="3.40.50.720">
    <property type="entry name" value="NAD(P)-binding Rossmann-like Domain"/>
    <property type="match status" value="1"/>
</dbReference>
<dbReference type="Proteomes" id="UP000294546">
    <property type="component" value="Unassembled WGS sequence"/>
</dbReference>
<keyword evidence="13" id="KW-1185">Reference proteome</keyword>
<evidence type="ECO:0000256" key="7">
    <source>
        <dbReference type="ARBA" id="ARBA00023027"/>
    </source>
</evidence>
<evidence type="ECO:0000313" key="13">
    <source>
        <dbReference type="Proteomes" id="UP000294546"/>
    </source>
</evidence>
<comment type="cofactor">
    <cofactor evidence="2 10">
        <name>NAD(+)</name>
        <dbReference type="ChEBI" id="CHEBI:57540"/>
    </cofactor>
</comment>
<dbReference type="EMBL" id="SMFU01000008">
    <property type="protein sequence ID" value="TCK07256.1"/>
    <property type="molecule type" value="Genomic_DNA"/>
</dbReference>
<dbReference type="InterPro" id="IPR005886">
    <property type="entry name" value="UDP_G4E"/>
</dbReference>
<dbReference type="CDD" id="cd05247">
    <property type="entry name" value="UDP_G4E_1_SDR_e"/>
    <property type="match status" value="1"/>
</dbReference>
<dbReference type="GO" id="GO:0033499">
    <property type="term" value="P:galactose catabolic process via UDP-galactose, Leloir pathway"/>
    <property type="evidence" value="ECO:0007669"/>
    <property type="project" value="TreeGrafter"/>
</dbReference>
<reference evidence="12 13" key="1">
    <citation type="submission" date="2019-03" db="EMBL/GenBank/DDBJ databases">
        <title>Genomic Encyclopedia of Archaeal and Bacterial Type Strains, Phase II (KMG-II): from individual species to whole genera.</title>
        <authorList>
            <person name="Goeker M."/>
        </authorList>
    </citation>
    <scope>NUCLEOTIDE SEQUENCE [LARGE SCALE GENOMIC DNA]</scope>
    <source>
        <strain evidence="12 13">DSM 27697</strain>
    </source>
</reference>
<comment type="caution">
    <text evidence="12">The sequence shown here is derived from an EMBL/GenBank/DDBJ whole genome shotgun (WGS) entry which is preliminary data.</text>
</comment>
<keyword evidence="7 10" id="KW-0520">NAD</keyword>
<evidence type="ECO:0000256" key="1">
    <source>
        <dbReference type="ARBA" id="ARBA00000083"/>
    </source>
</evidence>
<dbReference type="RefSeq" id="WP_132291552.1">
    <property type="nucleotide sequence ID" value="NZ_SMFU01000008.1"/>
</dbReference>
<dbReference type="SUPFAM" id="SSF51735">
    <property type="entry name" value="NAD(P)-binding Rossmann-fold domains"/>
    <property type="match status" value="1"/>
</dbReference>
<gene>
    <name evidence="12" type="ORF">CLV83_2116</name>
</gene>
<dbReference type="EC" id="5.1.3.2" evidence="5 10"/>
<keyword evidence="9 10" id="KW-0119">Carbohydrate metabolism</keyword>
<comment type="subunit">
    <text evidence="10">Homodimer.</text>
</comment>
<evidence type="ECO:0000313" key="12">
    <source>
        <dbReference type="EMBL" id="TCK07256.1"/>
    </source>
</evidence>
<feature type="domain" description="NAD-dependent epimerase/dehydratase" evidence="11">
    <location>
        <begin position="3"/>
        <end position="253"/>
    </location>
</feature>
<evidence type="ECO:0000256" key="2">
    <source>
        <dbReference type="ARBA" id="ARBA00001911"/>
    </source>
</evidence>
<comment type="catalytic activity">
    <reaction evidence="1 10">
        <text>UDP-alpha-D-glucose = UDP-alpha-D-galactose</text>
        <dbReference type="Rhea" id="RHEA:22168"/>
        <dbReference type="ChEBI" id="CHEBI:58885"/>
        <dbReference type="ChEBI" id="CHEBI:66914"/>
        <dbReference type="EC" id="5.1.3.2"/>
    </reaction>
</comment>
<comment type="similarity">
    <text evidence="4 10">Belongs to the NAD(P)-dependent epimerase/dehydratase family.</text>
</comment>
<dbReference type="GO" id="GO:0003978">
    <property type="term" value="F:UDP-glucose 4-epimerase activity"/>
    <property type="evidence" value="ECO:0007669"/>
    <property type="project" value="UniProtKB-UniRule"/>
</dbReference>
<evidence type="ECO:0000256" key="10">
    <source>
        <dbReference type="RuleBase" id="RU366046"/>
    </source>
</evidence>
<dbReference type="InterPro" id="IPR036291">
    <property type="entry name" value="NAD(P)-bd_dom_sf"/>
</dbReference>
<proteinExistence type="inferred from homology"/>
<name>A0A4V2PE12_9GAMM</name>
<evidence type="ECO:0000256" key="8">
    <source>
        <dbReference type="ARBA" id="ARBA00023235"/>
    </source>
</evidence>
<evidence type="ECO:0000256" key="6">
    <source>
        <dbReference type="ARBA" id="ARBA00018569"/>
    </source>
</evidence>
<dbReference type="Pfam" id="PF01370">
    <property type="entry name" value="Epimerase"/>
    <property type="match status" value="1"/>
</dbReference>